<dbReference type="Proteomes" id="UP000015101">
    <property type="component" value="Unassembled WGS sequence"/>
</dbReference>
<evidence type="ECO:0000256" key="2">
    <source>
        <dbReference type="SAM" id="Coils"/>
    </source>
</evidence>
<feature type="region of interest" description="Disordered" evidence="3">
    <location>
        <begin position="136"/>
        <end position="167"/>
    </location>
</feature>
<gene>
    <name evidence="5" type="primary">20202485</name>
    <name evidence="4" type="ORF">HELRODRAFT_168780</name>
</gene>
<dbReference type="PANTHER" id="PTHR32123:SF9">
    <property type="entry name" value="PROTEIN SPINDLY"/>
    <property type="match status" value="1"/>
</dbReference>
<reference evidence="6" key="1">
    <citation type="submission" date="2012-12" db="EMBL/GenBank/DDBJ databases">
        <authorList>
            <person name="Hellsten U."/>
            <person name="Grimwood J."/>
            <person name="Chapman J.A."/>
            <person name="Shapiro H."/>
            <person name="Aerts A."/>
            <person name="Otillar R.P."/>
            <person name="Terry A.Y."/>
            <person name="Boore J.L."/>
            <person name="Simakov O."/>
            <person name="Marletaz F."/>
            <person name="Cho S.-J."/>
            <person name="Edsinger-Gonzales E."/>
            <person name="Havlak P."/>
            <person name="Kuo D.-H."/>
            <person name="Larsson T."/>
            <person name="Lv J."/>
            <person name="Arendt D."/>
            <person name="Savage R."/>
            <person name="Osoegawa K."/>
            <person name="de Jong P."/>
            <person name="Lindberg D.R."/>
            <person name="Seaver E.C."/>
            <person name="Weisblat D.A."/>
            <person name="Putnam N.H."/>
            <person name="Grigoriev I.V."/>
            <person name="Rokhsar D.S."/>
        </authorList>
    </citation>
    <scope>NUCLEOTIDE SEQUENCE</scope>
</reference>
<dbReference type="CTD" id="20202485"/>
<feature type="compositionally biased region" description="Low complexity" evidence="3">
    <location>
        <begin position="77"/>
        <end position="94"/>
    </location>
</feature>
<dbReference type="EMBL" id="KB096023">
    <property type="protein sequence ID" value="ESO08863.1"/>
    <property type="molecule type" value="Genomic_DNA"/>
</dbReference>
<dbReference type="PANTHER" id="PTHR32123">
    <property type="entry name" value="BICD FAMILY-LIKE CARGO ADAPTER"/>
    <property type="match status" value="1"/>
</dbReference>
<feature type="region of interest" description="Disordered" evidence="3">
    <location>
        <begin position="77"/>
        <end position="99"/>
    </location>
</feature>
<organism evidence="5 6">
    <name type="scientific">Helobdella robusta</name>
    <name type="common">Californian leech</name>
    <dbReference type="NCBI Taxonomy" id="6412"/>
    <lineage>
        <taxon>Eukaryota</taxon>
        <taxon>Metazoa</taxon>
        <taxon>Spiralia</taxon>
        <taxon>Lophotrochozoa</taxon>
        <taxon>Annelida</taxon>
        <taxon>Clitellata</taxon>
        <taxon>Hirudinea</taxon>
        <taxon>Rhynchobdellida</taxon>
        <taxon>Glossiphoniidae</taxon>
        <taxon>Helobdella</taxon>
    </lineage>
</organism>
<evidence type="ECO:0000313" key="4">
    <source>
        <dbReference type="EMBL" id="ESO08863.1"/>
    </source>
</evidence>
<reference evidence="4 6" key="2">
    <citation type="journal article" date="2013" name="Nature">
        <title>Insights into bilaterian evolution from three spiralian genomes.</title>
        <authorList>
            <person name="Simakov O."/>
            <person name="Marletaz F."/>
            <person name="Cho S.J."/>
            <person name="Edsinger-Gonzales E."/>
            <person name="Havlak P."/>
            <person name="Hellsten U."/>
            <person name="Kuo D.H."/>
            <person name="Larsson T."/>
            <person name="Lv J."/>
            <person name="Arendt D."/>
            <person name="Savage R."/>
            <person name="Osoegawa K."/>
            <person name="de Jong P."/>
            <person name="Grimwood J."/>
            <person name="Chapman J.A."/>
            <person name="Shapiro H."/>
            <person name="Aerts A."/>
            <person name="Otillar R.P."/>
            <person name="Terry A.Y."/>
            <person name="Boore J.L."/>
            <person name="Grigoriev I.V."/>
            <person name="Lindberg D.R."/>
            <person name="Seaver E.C."/>
            <person name="Weisblat D.A."/>
            <person name="Putnam N.H."/>
            <person name="Rokhsar D.S."/>
        </authorList>
    </citation>
    <scope>NUCLEOTIDE SEQUENCE</scope>
</reference>
<feature type="coiled-coil region" evidence="2">
    <location>
        <begin position="276"/>
        <end position="310"/>
    </location>
</feature>
<dbReference type="OrthoDB" id="9451547at2759"/>
<accession>T1F0Y5</accession>
<evidence type="ECO:0000256" key="1">
    <source>
        <dbReference type="ARBA" id="ARBA00023054"/>
    </source>
</evidence>
<dbReference type="AlphaFoldDB" id="T1F0Y5"/>
<protein>
    <submittedName>
        <fullName evidence="4 5">Uncharacterized protein</fullName>
    </submittedName>
</protein>
<sequence>MSLSIITDSNEELLREDYEEIGQSVSKTNKSLALGLGKSISIKNDVINSSKNNESRLQLYPAENSFLSLHKNNLPMSLSSPLTSSGPTPNGSSPDKNEIATSITTTTSPICNISLNNTNNSNESYISLVLKSSPEQNCDSGYDDTDKSSINSKVSPNKSSDDDKSPNCEVERLKKIINEKDKQLEIAAQYGITLLQKNAELQSLIDANTTEDVLTKLEQLTNEKHQMKMQHESTNHEYEVIINDLRNDIVTLSGGFEDERRIWKILETRVEMGRMVELKSNECKLLSCALDEAQNKINQLEKEKDNEYNKIKNGINYKSKKAENEHRLQMDV</sequence>
<feature type="coiled-coil region" evidence="2">
    <location>
        <begin position="210"/>
        <end position="237"/>
    </location>
</feature>
<dbReference type="EnsemblMetazoa" id="HelroT168780">
    <property type="protein sequence ID" value="HelroP168780"/>
    <property type="gene ID" value="HelroG168780"/>
</dbReference>
<dbReference type="RefSeq" id="XP_009012885.1">
    <property type="nucleotide sequence ID" value="XM_009014637.1"/>
</dbReference>
<evidence type="ECO:0000313" key="6">
    <source>
        <dbReference type="Proteomes" id="UP000015101"/>
    </source>
</evidence>
<dbReference type="GeneID" id="20202485"/>
<dbReference type="KEGG" id="hro:HELRODRAFT_168780"/>
<dbReference type="EMBL" id="AMQM01003085">
    <property type="status" value="NOT_ANNOTATED_CDS"/>
    <property type="molecule type" value="Genomic_DNA"/>
</dbReference>
<evidence type="ECO:0000313" key="5">
    <source>
        <dbReference type="EnsemblMetazoa" id="HelroP168780"/>
    </source>
</evidence>
<reference evidence="5" key="3">
    <citation type="submission" date="2015-06" db="UniProtKB">
        <authorList>
            <consortium name="EnsemblMetazoa"/>
        </authorList>
    </citation>
    <scope>IDENTIFICATION</scope>
</reference>
<proteinExistence type="predicted"/>
<dbReference type="InParanoid" id="T1F0Y5"/>
<evidence type="ECO:0000256" key="3">
    <source>
        <dbReference type="SAM" id="MobiDB-lite"/>
    </source>
</evidence>
<keyword evidence="1 2" id="KW-0175">Coiled coil</keyword>
<keyword evidence="6" id="KW-1185">Reference proteome</keyword>
<dbReference type="HOGENOM" id="CLU_837516_0_0_1"/>
<dbReference type="InterPro" id="IPR051149">
    <property type="entry name" value="Spindly/BICDR_Dynein_Adapter"/>
</dbReference>
<name>T1F0Y5_HELRO</name>